<dbReference type="AlphaFoldDB" id="A0A7D3XQ07"/>
<proteinExistence type="predicted"/>
<evidence type="ECO:0000313" key="3">
    <source>
        <dbReference type="Proteomes" id="UP000504693"/>
    </source>
</evidence>
<gene>
    <name evidence="2" type="ORF">HQR01_07040</name>
</gene>
<feature type="chain" id="PRO_5028986872" description="DUF1080 domain-containing protein" evidence="1">
    <location>
        <begin position="29"/>
        <end position="234"/>
    </location>
</feature>
<evidence type="ECO:0000256" key="1">
    <source>
        <dbReference type="SAM" id="SignalP"/>
    </source>
</evidence>
<evidence type="ECO:0000313" key="2">
    <source>
        <dbReference type="EMBL" id="QKG71154.1"/>
    </source>
</evidence>
<dbReference type="KEGG" id="emv:HQR01_07040"/>
<keyword evidence="3" id="KW-1185">Reference proteome</keyword>
<keyword evidence="1" id="KW-0732">Signal</keyword>
<accession>A0A7D3XQ07</accession>
<dbReference type="Gene3D" id="2.60.120.560">
    <property type="entry name" value="Exo-inulinase, domain 1"/>
    <property type="match status" value="1"/>
</dbReference>
<feature type="signal peptide" evidence="1">
    <location>
        <begin position="1"/>
        <end position="28"/>
    </location>
</feature>
<evidence type="ECO:0008006" key="4">
    <source>
        <dbReference type="Google" id="ProtNLM"/>
    </source>
</evidence>
<dbReference type="Proteomes" id="UP000504693">
    <property type="component" value="Chromosome"/>
</dbReference>
<name>A0A7D3XQ07_9SPHN</name>
<sequence>MMTKQSHCSLHGFVGAFLLACSAWPAVAQDGMALEITASADLEHDPSIDVANSELDGRKTLRISTTTGDGVVLLPISMADGFVEVEVNSNLVPDAPAGSRGFAGIAFRVQPDLHRYDAFYIRPGNGRAEEQIRRNHATQYISHPDYTWFRLREEKPGHYESYVDIELGTWTSLRVEVEGDRARFFVNQNEQPVLIVNDLLSDASEGAIGLWIASGTDAHFANVRYGPLGSDEER</sequence>
<dbReference type="PROSITE" id="PS51257">
    <property type="entry name" value="PROKAR_LIPOPROTEIN"/>
    <property type="match status" value="1"/>
</dbReference>
<protein>
    <recommendedName>
        <fullName evidence="4">DUF1080 domain-containing protein</fullName>
    </recommendedName>
</protein>
<dbReference type="RefSeq" id="WP_173213838.1">
    <property type="nucleotide sequence ID" value="NZ_CP053921.1"/>
</dbReference>
<dbReference type="EMBL" id="CP053921">
    <property type="protein sequence ID" value="QKG71154.1"/>
    <property type="molecule type" value="Genomic_DNA"/>
</dbReference>
<organism evidence="2 3">
    <name type="scientific">Erythrobacter mangrovi</name>
    <dbReference type="NCBI Taxonomy" id="2739433"/>
    <lineage>
        <taxon>Bacteria</taxon>
        <taxon>Pseudomonadati</taxon>
        <taxon>Pseudomonadota</taxon>
        <taxon>Alphaproteobacteria</taxon>
        <taxon>Sphingomonadales</taxon>
        <taxon>Erythrobacteraceae</taxon>
        <taxon>Erythrobacter/Porphyrobacter group</taxon>
        <taxon>Erythrobacter</taxon>
    </lineage>
</organism>
<reference evidence="2 3" key="1">
    <citation type="submission" date="2020-05" db="EMBL/GenBank/DDBJ databases">
        <title>Erythrobacter mangrovi sp. nov., isolated from rhizosphere soil of mangrove plant (Kandelia candel).</title>
        <authorList>
            <person name="Ye Y.H."/>
        </authorList>
    </citation>
    <scope>NUCLEOTIDE SEQUENCE [LARGE SCALE GENOMIC DNA]</scope>
    <source>
        <strain evidence="2 3">EB310</strain>
    </source>
</reference>